<dbReference type="InterPro" id="IPR013087">
    <property type="entry name" value="Znf_C2H2_type"/>
</dbReference>
<evidence type="ECO:0000313" key="4">
    <source>
        <dbReference type="EMBL" id="EUN32568.1"/>
    </source>
</evidence>
<dbReference type="OrthoDB" id="3695466at2759"/>
<keyword evidence="1" id="KW-0862">Zinc</keyword>
<reference evidence="4 5" key="1">
    <citation type="journal article" date="2013" name="PLoS Genet.">
        <title>Comparative genome structure, secondary metabolite, and effector coding capacity across Cochliobolus pathogens.</title>
        <authorList>
            <person name="Condon B.J."/>
            <person name="Leng Y."/>
            <person name="Wu D."/>
            <person name="Bushley K.E."/>
            <person name="Ohm R.A."/>
            <person name="Otillar R."/>
            <person name="Martin J."/>
            <person name="Schackwitz W."/>
            <person name="Grimwood J."/>
            <person name="MohdZainudin N."/>
            <person name="Xue C."/>
            <person name="Wang R."/>
            <person name="Manning V.A."/>
            <person name="Dhillon B."/>
            <person name="Tu Z.J."/>
            <person name="Steffenson B.J."/>
            <person name="Salamov A."/>
            <person name="Sun H."/>
            <person name="Lowry S."/>
            <person name="LaButti K."/>
            <person name="Han J."/>
            <person name="Copeland A."/>
            <person name="Lindquist E."/>
            <person name="Barry K."/>
            <person name="Schmutz J."/>
            <person name="Baker S.E."/>
            <person name="Ciuffetti L.M."/>
            <person name="Grigoriev I.V."/>
            <person name="Zhong S."/>
            <person name="Turgeon B.G."/>
        </authorList>
    </citation>
    <scope>NUCLEOTIDE SEQUENCE [LARGE SCALE GENOMIC DNA]</scope>
    <source>
        <strain evidence="4 5">FI3</strain>
    </source>
</reference>
<dbReference type="GO" id="GO:0008270">
    <property type="term" value="F:zinc ion binding"/>
    <property type="evidence" value="ECO:0007669"/>
    <property type="project" value="UniProtKB-KW"/>
</dbReference>
<protein>
    <recommendedName>
        <fullName evidence="3">C2H2-type domain-containing protein</fullName>
    </recommendedName>
</protein>
<evidence type="ECO:0000313" key="5">
    <source>
        <dbReference type="Proteomes" id="UP000054337"/>
    </source>
</evidence>
<evidence type="ECO:0000256" key="1">
    <source>
        <dbReference type="PROSITE-ProRule" id="PRU00042"/>
    </source>
</evidence>
<dbReference type="PROSITE" id="PS50157">
    <property type="entry name" value="ZINC_FINGER_C2H2_2"/>
    <property type="match status" value="1"/>
</dbReference>
<feature type="compositionally biased region" description="Polar residues" evidence="2">
    <location>
        <begin position="337"/>
        <end position="355"/>
    </location>
</feature>
<dbReference type="RefSeq" id="XP_014562038.1">
    <property type="nucleotide sequence ID" value="XM_014706552.1"/>
</dbReference>
<proteinExistence type="predicted"/>
<organism evidence="4 5">
    <name type="scientific">Bipolaris victoriae (strain FI3)</name>
    <name type="common">Victoria blight of oats agent</name>
    <name type="synonym">Cochliobolus victoriae</name>
    <dbReference type="NCBI Taxonomy" id="930091"/>
    <lineage>
        <taxon>Eukaryota</taxon>
        <taxon>Fungi</taxon>
        <taxon>Dikarya</taxon>
        <taxon>Ascomycota</taxon>
        <taxon>Pezizomycotina</taxon>
        <taxon>Dothideomycetes</taxon>
        <taxon>Pleosporomycetidae</taxon>
        <taxon>Pleosporales</taxon>
        <taxon>Pleosporineae</taxon>
        <taxon>Pleosporaceae</taxon>
        <taxon>Bipolaris</taxon>
    </lineage>
</organism>
<feature type="compositionally biased region" description="Basic and acidic residues" evidence="2">
    <location>
        <begin position="526"/>
        <end position="535"/>
    </location>
</feature>
<feature type="region of interest" description="Disordered" evidence="2">
    <location>
        <begin position="323"/>
        <end position="355"/>
    </location>
</feature>
<feature type="region of interest" description="Disordered" evidence="2">
    <location>
        <begin position="52"/>
        <end position="72"/>
    </location>
</feature>
<evidence type="ECO:0000259" key="3">
    <source>
        <dbReference type="PROSITE" id="PS50157"/>
    </source>
</evidence>
<sequence length="627" mass="70823">MQAKLTLGNVYTNEEQPHATLRAMLSLLGNVPQSRRVLRCVLRYSIAMVPPVQQSPSDESNPSIQGDGDQSSQPISQFDLLNRLAQALSCLRAGIGVEVWSLEVIWPGVGEQLLSYDSEHPGTLSLAEFAAIWAMALDKNSRKFDCPVFVAEARHGWPRTCNNVKSANMSELRRHLRKRPGLGYTRQLAFLELCPTCNDDFIDKEEFESRHGYNGELCNNRQSQRRGANAQVQWQLLYRKVEAAMASQHLQVHASPLSNNYENGIENIIQEENNHGSPLPGANASIPTSLASYNDIIEFSTVKSGQRNEKETMPYSTPYELILDSDSDDRQSDTEPQRTASSVTSGINQNSTSDTRLASRYVPLHVYGRSGVKEKDTLQELGKVRDTPPSAPWMSQSIRHYRTSNTGKDIDNMEENFQSSPWSTITRLSTLGDGSEATWPTVSNTGPWQIDSFRKEYPPWSTQSIRSERPKETQPVDYRFRRRAGFTDFSTMDRDQRWGSVPASGDRSTSSHFRYTGPVESFDPGGNDRAKDSPRSPRHMSTVRRINHRDGWSSYSAPAILQAIRHCPHCDATFSDTLHGKGNLARHIRHKHRDRPQICCSYCGQLFQRSDARLKHHRKKHPDFPPP</sequence>
<dbReference type="PROSITE" id="PS00028">
    <property type="entry name" value="ZINC_FINGER_C2H2_1"/>
    <property type="match status" value="1"/>
</dbReference>
<gene>
    <name evidence="4" type="ORF">COCVIDRAFT_11469</name>
</gene>
<name>W7EQF5_BIPV3</name>
<dbReference type="SMART" id="SM00355">
    <property type="entry name" value="ZnF_C2H2"/>
    <property type="match status" value="2"/>
</dbReference>
<keyword evidence="5" id="KW-1185">Reference proteome</keyword>
<dbReference type="AlphaFoldDB" id="W7EQF5"/>
<feature type="domain" description="C2H2-type" evidence="3">
    <location>
        <begin position="598"/>
        <end position="626"/>
    </location>
</feature>
<keyword evidence="1" id="KW-0479">Metal-binding</keyword>
<dbReference type="Gene3D" id="3.30.160.60">
    <property type="entry name" value="Classic Zinc Finger"/>
    <property type="match status" value="1"/>
</dbReference>
<dbReference type="EMBL" id="KI968693">
    <property type="protein sequence ID" value="EUN32568.1"/>
    <property type="molecule type" value="Genomic_DNA"/>
</dbReference>
<dbReference type="Proteomes" id="UP000054337">
    <property type="component" value="Unassembled WGS sequence"/>
</dbReference>
<evidence type="ECO:0000256" key="2">
    <source>
        <dbReference type="SAM" id="MobiDB-lite"/>
    </source>
</evidence>
<dbReference type="HOGENOM" id="CLU_438162_0_0_1"/>
<accession>W7EQF5</accession>
<feature type="region of interest" description="Disordered" evidence="2">
    <location>
        <begin position="495"/>
        <end position="541"/>
    </location>
</feature>
<keyword evidence="1" id="KW-0863">Zinc-finger</keyword>
<dbReference type="GeneID" id="26250597"/>